<evidence type="ECO:0000256" key="1">
    <source>
        <dbReference type="ARBA" id="ARBA00007613"/>
    </source>
</evidence>
<dbReference type="PANTHER" id="PTHR30203">
    <property type="entry name" value="OUTER MEMBRANE CATION EFFLUX PROTEIN"/>
    <property type="match status" value="1"/>
</dbReference>
<dbReference type="InterPro" id="IPR010131">
    <property type="entry name" value="MdtP/NodT-like"/>
</dbReference>
<proteinExistence type="inferred from homology"/>
<evidence type="ECO:0000313" key="5">
    <source>
        <dbReference type="Proteomes" id="UP000005090"/>
    </source>
</evidence>
<dbReference type="NCBIfam" id="TIGR01845">
    <property type="entry name" value="outer_NodT"/>
    <property type="match status" value="1"/>
</dbReference>
<keyword evidence="2" id="KW-0472">Membrane</keyword>
<keyword evidence="2" id="KW-1134">Transmembrane beta strand</keyword>
<dbReference type="eggNOG" id="COG1538">
    <property type="taxonomic scope" value="Bacteria"/>
</dbReference>
<dbReference type="Gene3D" id="1.20.1600.10">
    <property type="entry name" value="Outer membrane efflux proteins (OEP)"/>
    <property type="match status" value="1"/>
</dbReference>
<dbReference type="GO" id="GO:0015562">
    <property type="term" value="F:efflux transmembrane transporter activity"/>
    <property type="evidence" value="ECO:0007669"/>
    <property type="project" value="InterPro"/>
</dbReference>
<dbReference type="PANTHER" id="PTHR30203:SF29">
    <property type="entry name" value="PROTEIN CYAE"/>
    <property type="match status" value="1"/>
</dbReference>
<name>H8GGS8_METAL</name>
<evidence type="ECO:0000256" key="2">
    <source>
        <dbReference type="RuleBase" id="RU362097"/>
    </source>
</evidence>
<dbReference type="GO" id="GO:0009279">
    <property type="term" value="C:cell outer membrane"/>
    <property type="evidence" value="ECO:0007669"/>
    <property type="project" value="UniProtKB-SubCell"/>
</dbReference>
<keyword evidence="3" id="KW-0175">Coiled coil</keyword>
<keyword evidence="2 4" id="KW-0449">Lipoprotein</keyword>
<dbReference type="Pfam" id="PF02321">
    <property type="entry name" value="OEP"/>
    <property type="match status" value="2"/>
</dbReference>
<gene>
    <name evidence="4" type="ORF">Metal_2303</name>
</gene>
<feature type="coiled-coil region" evidence="3">
    <location>
        <begin position="233"/>
        <end position="267"/>
    </location>
</feature>
<protein>
    <submittedName>
        <fullName evidence="4">Efflux transporter, outer membrane factor lipoprotein, NodT family</fullName>
    </submittedName>
</protein>
<evidence type="ECO:0000313" key="4">
    <source>
        <dbReference type="EMBL" id="EIC30041.1"/>
    </source>
</evidence>
<comment type="similarity">
    <text evidence="1 2">Belongs to the outer membrane factor (OMF) (TC 1.B.17) family.</text>
</comment>
<organism evidence="4 5">
    <name type="scientific">Methylomicrobium album BG8</name>
    <dbReference type="NCBI Taxonomy" id="686340"/>
    <lineage>
        <taxon>Bacteria</taxon>
        <taxon>Pseudomonadati</taxon>
        <taxon>Pseudomonadota</taxon>
        <taxon>Gammaproteobacteria</taxon>
        <taxon>Methylococcales</taxon>
        <taxon>Methylococcaceae</taxon>
        <taxon>Methylomicrobium</taxon>
    </lineage>
</organism>
<accession>H8GGS8</accession>
<dbReference type="AlphaFoldDB" id="H8GGS8"/>
<dbReference type="EMBL" id="CM001475">
    <property type="protein sequence ID" value="EIC30041.1"/>
    <property type="molecule type" value="Genomic_DNA"/>
</dbReference>
<dbReference type="RefSeq" id="WP_005372390.1">
    <property type="nucleotide sequence ID" value="NZ_CM001475.1"/>
</dbReference>
<keyword evidence="2" id="KW-0564">Palmitate</keyword>
<dbReference type="SUPFAM" id="SSF56954">
    <property type="entry name" value="Outer membrane efflux proteins (OEP)"/>
    <property type="match status" value="1"/>
</dbReference>
<sequence>MSGAEPIKNRTKSFITDCPRHWHKVRICLAMLLSACVEVPDREPVKEAVGLPPAWTARAAEAHKSEVSAWLASFKNDDLKALIAAALDGNNDLKAIATRIEQARALARIEGAAAKPQVDLAPGFQHADAGRDARAYAPDGNVWSVPFNFSWEWDVWGRIADARYAAELDADAAEADLRGAALSLAARTAQNCFELAEARQRVAVVQASIDDRGALVELLQGRFNLGLAQGLDLSLALTDLSDARAELNEAANQVQLAQRRLEVLLGQYPAGAVERCRQLPELPAAMPSGLPAELLTRRPDIVAAFARLRAQDHRLSSARKALLPRVTLAASGGSLGNTLADLSDPRSAAWNLALGLTQPLYAGDRLQADIDLRAAQSGEVLHRYRETVLQALREVEQSLAAEAWLRGREQALNAAVKQTETSRALAIYSYRNGTVDILTLLDSYRSTLTAQTALLDARLKSLNNRLDLYLALGGGV</sequence>
<comment type="subcellular location">
    <subcellularLocation>
        <location evidence="2">Cell outer membrane</location>
        <topology evidence="2">Lipid-anchor</topology>
    </subcellularLocation>
</comment>
<dbReference type="STRING" id="686340.Metal_2303"/>
<dbReference type="HOGENOM" id="CLU_012817_13_1_6"/>
<keyword evidence="2" id="KW-0812">Transmembrane</keyword>
<dbReference type="Gene3D" id="2.20.200.10">
    <property type="entry name" value="Outer membrane efflux proteins (OEP)"/>
    <property type="match status" value="1"/>
</dbReference>
<dbReference type="InterPro" id="IPR003423">
    <property type="entry name" value="OMP_efflux"/>
</dbReference>
<keyword evidence="5" id="KW-1185">Reference proteome</keyword>
<reference evidence="4 5" key="1">
    <citation type="journal article" date="2013" name="Genome Announc.">
        <title>Genome Sequence of the Obligate Gammaproteobacterial Methanotroph Methylomicrobium album Strain BG8.</title>
        <authorList>
            <person name="Kits K.D."/>
            <person name="Kalyuzhnaya M.G."/>
            <person name="Klotz M.G."/>
            <person name="Jetten M.S."/>
            <person name="Op den Camp H.J."/>
            <person name="Vuilleumier S."/>
            <person name="Bringel F."/>
            <person name="Dispirito A.A."/>
            <person name="Murrell J.C."/>
            <person name="Bruce D."/>
            <person name="Cheng J.F."/>
            <person name="Copeland A."/>
            <person name="Goodwin L."/>
            <person name="Hauser L."/>
            <person name="Lajus A."/>
            <person name="Land M.L."/>
            <person name="Lapidus A."/>
            <person name="Lucas S."/>
            <person name="Medigue C."/>
            <person name="Pitluck S."/>
            <person name="Woyke T."/>
            <person name="Zeytun A."/>
            <person name="Stein L.Y."/>
        </authorList>
    </citation>
    <scope>NUCLEOTIDE SEQUENCE [LARGE SCALE GENOMIC DNA]</scope>
    <source>
        <strain evidence="4 5">BG8</strain>
    </source>
</reference>
<evidence type="ECO:0000256" key="3">
    <source>
        <dbReference type="SAM" id="Coils"/>
    </source>
</evidence>
<dbReference type="Proteomes" id="UP000005090">
    <property type="component" value="Chromosome"/>
</dbReference>